<evidence type="ECO:0000256" key="2">
    <source>
        <dbReference type="ARBA" id="ARBA00022695"/>
    </source>
</evidence>
<dbReference type="InterPro" id="IPR005849">
    <property type="entry name" value="GalP_Utransf_N"/>
</dbReference>
<feature type="active site" description="Tele-UMP-histidine intermediate" evidence="4">
    <location>
        <position position="180"/>
    </location>
</feature>
<dbReference type="InterPro" id="IPR053177">
    <property type="entry name" value="ADP-glucose_phosphorylase"/>
</dbReference>
<dbReference type="EMBL" id="MHNK01000007">
    <property type="protein sequence ID" value="OGZ44169.1"/>
    <property type="molecule type" value="Genomic_DNA"/>
</dbReference>
<gene>
    <name evidence="6" type="ORF">A2719_02300</name>
</gene>
<evidence type="ECO:0000313" key="7">
    <source>
        <dbReference type="Proteomes" id="UP000177480"/>
    </source>
</evidence>
<protein>
    <recommendedName>
        <fullName evidence="5">Galactose-1-phosphate uridyl transferase N-terminal domain-containing protein</fullName>
    </recommendedName>
</protein>
<dbReference type="GO" id="GO:0006012">
    <property type="term" value="P:galactose metabolic process"/>
    <property type="evidence" value="ECO:0007669"/>
    <property type="project" value="InterPro"/>
</dbReference>
<dbReference type="GO" id="GO:0008270">
    <property type="term" value="F:zinc ion binding"/>
    <property type="evidence" value="ECO:0007669"/>
    <property type="project" value="InterPro"/>
</dbReference>
<dbReference type="Proteomes" id="UP000177480">
    <property type="component" value="Unassembled WGS sequence"/>
</dbReference>
<dbReference type="AlphaFoldDB" id="A0A1G2G1I9"/>
<dbReference type="Pfam" id="PF01087">
    <property type="entry name" value="GalP_UDP_transf"/>
    <property type="match status" value="1"/>
</dbReference>
<dbReference type="InterPro" id="IPR036265">
    <property type="entry name" value="HIT-like_sf"/>
</dbReference>
<reference evidence="6 7" key="1">
    <citation type="journal article" date="2016" name="Nat. Commun.">
        <title>Thousands of microbial genomes shed light on interconnected biogeochemical processes in an aquifer system.</title>
        <authorList>
            <person name="Anantharaman K."/>
            <person name="Brown C.T."/>
            <person name="Hug L.A."/>
            <person name="Sharon I."/>
            <person name="Castelle C.J."/>
            <person name="Probst A.J."/>
            <person name="Thomas B.C."/>
            <person name="Singh A."/>
            <person name="Wilkins M.J."/>
            <person name="Karaoz U."/>
            <person name="Brodie E.L."/>
            <person name="Williams K.H."/>
            <person name="Hubbard S.S."/>
            <person name="Banfield J.F."/>
        </authorList>
    </citation>
    <scope>NUCLEOTIDE SEQUENCE [LARGE SCALE GENOMIC DNA]</scope>
</reference>
<comment type="caution">
    <text evidence="6">The sequence shown here is derived from an EMBL/GenBank/DDBJ whole genome shotgun (WGS) entry which is preliminary data.</text>
</comment>
<evidence type="ECO:0000313" key="6">
    <source>
        <dbReference type="EMBL" id="OGZ44169.1"/>
    </source>
</evidence>
<sequence length="342" mass="39081">MFSKKKKEEELFSEMRKDAVSGEWILVASGRAKRPHAFRRKGEKTSPMDDCPFEGERINGSMPLLWYPHPSSLKKDVLEDWFVQVITNKYPAVMPHADRTCAVAGDDGPYERIDGVGYHEVIITRPHERSLGQMTVEEASLVVRAYRERFAALKKDPCIKYILIFHNHGREAGASINHPHSQLIALPIVSPDVQRSVHGSKKFYEAHAACIHCRMISWELEDKRRIVYENKDFLVIAPYASRISFELRMYPKIHDPHFDLLPEERIETAADALTTALRKLGSALKDPAYNFFIHTTPTSNHMEHYHWHMEILPKISVPAGLELGAGIDVTVIKPEEVPSLLR</sequence>
<dbReference type="SUPFAM" id="SSF54197">
    <property type="entry name" value="HIT-like"/>
    <property type="match status" value="2"/>
</dbReference>
<evidence type="ECO:0000256" key="3">
    <source>
        <dbReference type="ARBA" id="ARBA00023277"/>
    </source>
</evidence>
<dbReference type="GO" id="GO:0008108">
    <property type="term" value="F:UDP-glucose:hexose-1-phosphate uridylyltransferase activity"/>
    <property type="evidence" value="ECO:0007669"/>
    <property type="project" value="InterPro"/>
</dbReference>
<accession>A0A1G2G1I9</accession>
<dbReference type="PIRSF" id="PIRSF000808">
    <property type="entry name" value="GalT"/>
    <property type="match status" value="1"/>
</dbReference>
<organism evidence="6 7">
    <name type="scientific">Candidatus Ryanbacteria bacterium RIFCSPHIGHO2_01_FULL_45_22</name>
    <dbReference type="NCBI Taxonomy" id="1802114"/>
    <lineage>
        <taxon>Bacteria</taxon>
        <taxon>Candidatus Ryaniibacteriota</taxon>
    </lineage>
</organism>
<evidence type="ECO:0000256" key="1">
    <source>
        <dbReference type="ARBA" id="ARBA00022679"/>
    </source>
</evidence>
<dbReference type="STRING" id="1802114.A2719_02300"/>
<dbReference type="PANTHER" id="PTHR42763">
    <property type="entry name" value="ADP-GLUCOSE PHOSPHORYLASE"/>
    <property type="match status" value="1"/>
</dbReference>
<dbReference type="Gene3D" id="3.30.428.10">
    <property type="entry name" value="HIT-like"/>
    <property type="match status" value="2"/>
</dbReference>
<evidence type="ECO:0000259" key="5">
    <source>
        <dbReference type="Pfam" id="PF01087"/>
    </source>
</evidence>
<keyword evidence="1" id="KW-0808">Transferase</keyword>
<evidence type="ECO:0000256" key="4">
    <source>
        <dbReference type="PIRSR" id="PIRSR000808-1"/>
    </source>
</evidence>
<keyword evidence="2" id="KW-0548">Nucleotidyltransferase</keyword>
<proteinExistence type="predicted"/>
<feature type="domain" description="Galactose-1-phosphate uridyl transferase N-terminal" evidence="5">
    <location>
        <begin position="9"/>
        <end position="186"/>
    </location>
</feature>
<name>A0A1G2G1I9_9BACT</name>
<dbReference type="InterPro" id="IPR001937">
    <property type="entry name" value="GalP_UDPtransf1"/>
</dbReference>
<dbReference type="PANTHER" id="PTHR42763:SF2">
    <property type="entry name" value="ADP-GLUCOSE PHOSPHORYLASE"/>
    <property type="match status" value="1"/>
</dbReference>
<keyword evidence="3" id="KW-0119">Carbohydrate metabolism</keyword>